<evidence type="ECO:0000313" key="1">
    <source>
        <dbReference type="EMBL" id="KGR86220.1"/>
    </source>
</evidence>
<accession>A0A0A3IRZ8</accession>
<organism evidence="1 2">
    <name type="scientific">Lysinibacillus odysseyi 34hs-1 = NBRC 100172</name>
    <dbReference type="NCBI Taxonomy" id="1220589"/>
    <lineage>
        <taxon>Bacteria</taxon>
        <taxon>Bacillati</taxon>
        <taxon>Bacillota</taxon>
        <taxon>Bacilli</taxon>
        <taxon>Bacillales</taxon>
        <taxon>Bacillaceae</taxon>
        <taxon>Lysinibacillus</taxon>
    </lineage>
</organism>
<dbReference type="Proteomes" id="UP000030437">
    <property type="component" value="Unassembled WGS sequence"/>
</dbReference>
<proteinExistence type="predicted"/>
<dbReference type="AlphaFoldDB" id="A0A0A3IRZ8"/>
<sequence>MKIKPTKKSYYHGLIVMYQKKTCFFLSKEHLNNEIDFKDVLLMPIDEFYNHSTYGQLKFVNSYGYIKKHFLKS</sequence>
<protein>
    <submittedName>
        <fullName evidence="1">Uncharacterized protein</fullName>
    </submittedName>
</protein>
<dbReference type="EMBL" id="JPVP01000052">
    <property type="protein sequence ID" value="KGR86220.1"/>
    <property type="molecule type" value="Genomic_DNA"/>
</dbReference>
<name>A0A0A3IRZ8_9BACI</name>
<reference evidence="1 2" key="1">
    <citation type="submission" date="2014-02" db="EMBL/GenBank/DDBJ databases">
        <title>Draft genome sequence of Lysinibacillus odysseyi NBRC 100172.</title>
        <authorList>
            <person name="Zhang F."/>
            <person name="Wang G."/>
            <person name="Zhang L."/>
        </authorList>
    </citation>
    <scope>NUCLEOTIDE SEQUENCE [LARGE SCALE GENOMIC DNA]</scope>
    <source>
        <strain evidence="1 2">NBRC 100172</strain>
    </source>
</reference>
<keyword evidence="2" id="KW-1185">Reference proteome</keyword>
<comment type="caution">
    <text evidence="1">The sequence shown here is derived from an EMBL/GenBank/DDBJ whole genome shotgun (WGS) entry which is preliminary data.</text>
</comment>
<gene>
    <name evidence="1" type="ORF">CD32_07465</name>
</gene>
<evidence type="ECO:0000313" key="2">
    <source>
        <dbReference type="Proteomes" id="UP000030437"/>
    </source>
</evidence>